<evidence type="ECO:0000256" key="2">
    <source>
        <dbReference type="SAM" id="Phobius"/>
    </source>
</evidence>
<keyword evidence="2" id="KW-0812">Transmembrane</keyword>
<dbReference type="Pfam" id="PF13431">
    <property type="entry name" value="TPR_17"/>
    <property type="match status" value="1"/>
</dbReference>
<feature type="region of interest" description="Disordered" evidence="1">
    <location>
        <begin position="283"/>
        <end position="320"/>
    </location>
</feature>
<protein>
    <submittedName>
        <fullName evidence="3">Uncharacterized protein</fullName>
    </submittedName>
</protein>
<proteinExistence type="predicted"/>
<accession>A0A450S852</accession>
<dbReference type="InterPro" id="IPR011990">
    <property type="entry name" value="TPR-like_helical_dom_sf"/>
</dbReference>
<feature type="region of interest" description="Disordered" evidence="1">
    <location>
        <begin position="41"/>
        <end position="79"/>
    </location>
</feature>
<sequence>MDINFIMSVILWVSAFAAVVSFLTAIGAIMIARAEVATGATGATGEEHRREEPMWDSSPFPDTMAGDGPDVDGIWGDDGEKEDIASDDIVFGFGRGESSEAPGPVTGGASVKGDVARRRGDDNAAEKTPNKAVTPMGSVVSKILLGVDAAGRPDSEKSESYKEEARMRVNQWDTDFGRGEWNWDSLIQATECYVQAIRHAPGDPYSWINLAFVYHLFGEKDKALQCLDKSNTLEELDSDGAGRDYRQVEKAVKNNTALFGEKLARPAVPARFRDRQEKLLRFLPSASRGPSGVTAPVAHKASPQEPREDSVNGGVLHAEK</sequence>
<evidence type="ECO:0000313" key="3">
    <source>
        <dbReference type="EMBL" id="VFJ48059.1"/>
    </source>
</evidence>
<reference evidence="3" key="1">
    <citation type="submission" date="2019-02" db="EMBL/GenBank/DDBJ databases">
        <authorList>
            <person name="Gruber-Vodicka R. H."/>
            <person name="Seah K. B. B."/>
        </authorList>
    </citation>
    <scope>NUCLEOTIDE SEQUENCE</scope>
    <source>
        <strain evidence="3">BECK_DK47</strain>
    </source>
</reference>
<dbReference type="EMBL" id="CAADEX010000019">
    <property type="protein sequence ID" value="VFJ48059.1"/>
    <property type="molecule type" value="Genomic_DNA"/>
</dbReference>
<dbReference type="AlphaFoldDB" id="A0A450S852"/>
<keyword evidence="2" id="KW-0472">Membrane</keyword>
<keyword evidence="2" id="KW-1133">Transmembrane helix</keyword>
<feature type="region of interest" description="Disordered" evidence="1">
    <location>
        <begin position="92"/>
        <end position="131"/>
    </location>
</feature>
<feature type="compositionally biased region" description="Basic and acidic residues" evidence="1">
    <location>
        <begin position="114"/>
        <end position="129"/>
    </location>
</feature>
<dbReference type="Gene3D" id="1.25.40.10">
    <property type="entry name" value="Tetratricopeptide repeat domain"/>
    <property type="match status" value="1"/>
</dbReference>
<dbReference type="SUPFAM" id="SSF48452">
    <property type="entry name" value="TPR-like"/>
    <property type="match status" value="1"/>
</dbReference>
<organism evidence="3">
    <name type="scientific">Candidatus Kentrum sp. DK</name>
    <dbReference type="NCBI Taxonomy" id="2126562"/>
    <lineage>
        <taxon>Bacteria</taxon>
        <taxon>Pseudomonadati</taxon>
        <taxon>Pseudomonadota</taxon>
        <taxon>Gammaproteobacteria</taxon>
        <taxon>Candidatus Kentrum</taxon>
    </lineage>
</organism>
<gene>
    <name evidence="3" type="ORF">BECKDK2373B_GA0170837_101955</name>
</gene>
<feature type="transmembrane region" description="Helical" evidence="2">
    <location>
        <begin position="6"/>
        <end position="31"/>
    </location>
</feature>
<evidence type="ECO:0000256" key="1">
    <source>
        <dbReference type="SAM" id="MobiDB-lite"/>
    </source>
</evidence>
<name>A0A450S852_9GAMM</name>